<keyword evidence="4" id="KW-1185">Reference proteome</keyword>
<feature type="domain" description="Aminoglycoside phosphotransferase" evidence="2">
    <location>
        <begin position="74"/>
        <end position="279"/>
    </location>
</feature>
<protein>
    <recommendedName>
        <fullName evidence="2">Aminoglycoside phosphotransferase domain-containing protein</fullName>
    </recommendedName>
</protein>
<dbReference type="Pfam" id="PF01636">
    <property type="entry name" value="APH"/>
    <property type="match status" value="1"/>
</dbReference>
<evidence type="ECO:0000313" key="3">
    <source>
        <dbReference type="EMBL" id="KAL0951673.1"/>
    </source>
</evidence>
<proteinExistence type="predicted"/>
<dbReference type="EMBL" id="JASNQZ010000011">
    <property type="protein sequence ID" value="KAL0951673.1"/>
    <property type="molecule type" value="Genomic_DNA"/>
</dbReference>
<organism evidence="3 4">
    <name type="scientific">Hohenbuehelia grisea</name>
    <dbReference type="NCBI Taxonomy" id="104357"/>
    <lineage>
        <taxon>Eukaryota</taxon>
        <taxon>Fungi</taxon>
        <taxon>Dikarya</taxon>
        <taxon>Basidiomycota</taxon>
        <taxon>Agaricomycotina</taxon>
        <taxon>Agaricomycetes</taxon>
        <taxon>Agaricomycetidae</taxon>
        <taxon>Agaricales</taxon>
        <taxon>Pleurotineae</taxon>
        <taxon>Pleurotaceae</taxon>
        <taxon>Hohenbuehelia</taxon>
    </lineage>
</organism>
<evidence type="ECO:0000313" key="4">
    <source>
        <dbReference type="Proteomes" id="UP001556367"/>
    </source>
</evidence>
<dbReference type="PANTHER" id="PTHR21310">
    <property type="entry name" value="AMINOGLYCOSIDE PHOSPHOTRANSFERASE-RELATED-RELATED"/>
    <property type="match status" value="1"/>
</dbReference>
<evidence type="ECO:0000256" key="1">
    <source>
        <dbReference type="SAM" id="Coils"/>
    </source>
</evidence>
<dbReference type="InterPro" id="IPR011009">
    <property type="entry name" value="Kinase-like_dom_sf"/>
</dbReference>
<keyword evidence="1" id="KW-0175">Coiled coil</keyword>
<dbReference type="Gene3D" id="3.30.200.20">
    <property type="entry name" value="Phosphorylase Kinase, domain 1"/>
    <property type="match status" value="1"/>
</dbReference>
<name>A0ABR3J861_9AGAR</name>
<dbReference type="Gene3D" id="3.90.1200.10">
    <property type="match status" value="1"/>
</dbReference>
<comment type="caution">
    <text evidence="3">The sequence shown here is derived from an EMBL/GenBank/DDBJ whole genome shotgun (WGS) entry which is preliminary data.</text>
</comment>
<dbReference type="InterPro" id="IPR051678">
    <property type="entry name" value="AGP_Transferase"/>
</dbReference>
<dbReference type="SUPFAM" id="SSF56112">
    <property type="entry name" value="Protein kinase-like (PK-like)"/>
    <property type="match status" value="1"/>
</dbReference>
<reference evidence="4" key="1">
    <citation type="submission" date="2024-06" db="EMBL/GenBank/DDBJ databases">
        <title>Multi-omics analyses provide insights into the biosynthesis of the anticancer antibiotic pleurotin in Hohenbuehelia grisea.</title>
        <authorList>
            <person name="Weaver J.A."/>
            <person name="Alberti F."/>
        </authorList>
    </citation>
    <scope>NUCLEOTIDE SEQUENCE [LARGE SCALE GENOMIC DNA]</scope>
    <source>
        <strain evidence="4">T-177</strain>
    </source>
</reference>
<evidence type="ECO:0000259" key="2">
    <source>
        <dbReference type="Pfam" id="PF01636"/>
    </source>
</evidence>
<feature type="coiled-coil region" evidence="1">
    <location>
        <begin position="201"/>
        <end position="228"/>
    </location>
</feature>
<dbReference type="Proteomes" id="UP001556367">
    <property type="component" value="Unassembled WGS sequence"/>
</dbReference>
<gene>
    <name evidence="3" type="ORF">HGRIS_008352</name>
</gene>
<dbReference type="InterPro" id="IPR002575">
    <property type="entry name" value="Aminoglycoside_PTrfase"/>
</dbReference>
<sequence length="372" mass="40345">MSSPSLDLSTVEGAKAYLTSTPFASDRIALLSGGNTNFIFRVHLLTAYEGQPTVILKHSSSSLPGGLLLPLARQQYEVEALRRVSGWLPADAPVRAPRVYHFDKDAAAVVMEDCGTTAKPLKEAMILNSISLDNARYIGNALGEFLAKLHGWRSGWRGDHVQVFAKHQWAKDIAAWVTYGRLVSTLNGEADGVPALRDPGLDMSKEDLEAIRQTAETVSENMKSANETFVMGDFWPGNIVVDLQGDKVKTILVVDWELVRTGVPELDVGQFCAETHSLSHFYPGTLCAEAAVEAQSAFLGAYKRGSVPSVEMASAVAVHIGAHLVAWTPRVAWGGKEETRAAVLVGARYLVEGARRSHDWLRTSLVAPLVPT</sequence>
<accession>A0ABR3J861</accession>
<dbReference type="PANTHER" id="PTHR21310:SF40">
    <property type="entry name" value="AMINOGLYCOSIDE PHOSPHOTRANSFERASE DOMAIN-CONTAINING PROTEIN-RELATED"/>
    <property type="match status" value="1"/>
</dbReference>